<dbReference type="Proteomes" id="UP001177140">
    <property type="component" value="Unassembled WGS sequence"/>
</dbReference>
<dbReference type="InterPro" id="IPR013187">
    <property type="entry name" value="F-box-assoc_dom_typ3"/>
</dbReference>
<gene>
    <name evidence="2" type="ORF">MKW94_029870</name>
</gene>
<dbReference type="PANTHER" id="PTHR31111:SF136">
    <property type="entry name" value="F-BOX ASSOCIATED DOMAIN-CONTAINING PROTEIN"/>
    <property type="match status" value="1"/>
</dbReference>
<evidence type="ECO:0000313" key="2">
    <source>
        <dbReference type="EMBL" id="MCL7048485.1"/>
    </source>
</evidence>
<dbReference type="AlphaFoldDB" id="A0AA41VVV8"/>
<dbReference type="Pfam" id="PF08268">
    <property type="entry name" value="FBA_3"/>
    <property type="match status" value="1"/>
</dbReference>
<feature type="domain" description="F-box associated beta-propeller type 3" evidence="1">
    <location>
        <begin position="100"/>
        <end position="297"/>
    </location>
</feature>
<dbReference type="InterPro" id="IPR036047">
    <property type="entry name" value="F-box-like_dom_sf"/>
</dbReference>
<accession>A0AA41VVV8</accession>
<dbReference type="SUPFAM" id="SSF81383">
    <property type="entry name" value="F-box domain"/>
    <property type="match status" value="1"/>
</dbReference>
<protein>
    <recommendedName>
        <fullName evidence="1">F-box associated beta-propeller type 3 domain-containing protein</fullName>
    </recommendedName>
</protein>
<reference evidence="2" key="1">
    <citation type="submission" date="2022-03" db="EMBL/GenBank/DDBJ databases">
        <title>A functionally conserved STORR gene fusion in Papaver species that diverged 16.8 million years ago.</title>
        <authorList>
            <person name="Catania T."/>
        </authorList>
    </citation>
    <scope>NUCLEOTIDE SEQUENCE</scope>
    <source>
        <strain evidence="2">S-191538</strain>
    </source>
</reference>
<name>A0AA41VVV8_PAPNU</name>
<sequence>MGSSRYSDLIHGEEENHNNRKRKTLIYSDLLEEEKEDYKKQRTGEVQMDDLFSISLPDELILEFLSRLPMKSLMRFSTVWNFTTYELLRIYPPVIEHQGKGFNYKVLACGFGFDSFRKEYKLVFIVRMLYTMSIKCWVYRFGTKSSWEEISAPDVSRDPRSSHRSEDMFYRVATFTSYGGAGGGGALFWRTINPRLILLFDLHQEKFQYIQSPVGGGKQSPAADDIRFFEHKGYLVVATLVKKAPVAVRRSGIEIKISTLEKVHLNILKSYKDDQVWVKETVDLSPYPIPYLNQHCRLVSFCDQVLLYWMEPKRFQFFNLHTKCRKEVRNLASSIIQKTPFRDLMAHDYRLNCEVENIFSLKTLLPKRAQRCDAAAMDAIVKKGFGHIWSLKEPKTVGGYFKSCSQSKAKEYFVFGD</sequence>
<organism evidence="2 3">
    <name type="scientific">Papaver nudicaule</name>
    <name type="common">Iceland poppy</name>
    <dbReference type="NCBI Taxonomy" id="74823"/>
    <lineage>
        <taxon>Eukaryota</taxon>
        <taxon>Viridiplantae</taxon>
        <taxon>Streptophyta</taxon>
        <taxon>Embryophyta</taxon>
        <taxon>Tracheophyta</taxon>
        <taxon>Spermatophyta</taxon>
        <taxon>Magnoliopsida</taxon>
        <taxon>Ranunculales</taxon>
        <taxon>Papaveraceae</taxon>
        <taxon>Papaveroideae</taxon>
        <taxon>Papaver</taxon>
    </lineage>
</organism>
<proteinExistence type="predicted"/>
<evidence type="ECO:0000313" key="3">
    <source>
        <dbReference type="Proteomes" id="UP001177140"/>
    </source>
</evidence>
<comment type="caution">
    <text evidence="2">The sequence shown here is derived from an EMBL/GenBank/DDBJ whole genome shotgun (WGS) entry which is preliminary data.</text>
</comment>
<dbReference type="PANTHER" id="PTHR31111">
    <property type="entry name" value="BNAA05G37150D PROTEIN-RELATED"/>
    <property type="match status" value="1"/>
</dbReference>
<dbReference type="EMBL" id="JAJJMA010304981">
    <property type="protein sequence ID" value="MCL7048485.1"/>
    <property type="molecule type" value="Genomic_DNA"/>
</dbReference>
<evidence type="ECO:0000259" key="1">
    <source>
        <dbReference type="Pfam" id="PF08268"/>
    </source>
</evidence>
<keyword evidence="3" id="KW-1185">Reference proteome</keyword>